<accession>A0A4V3XD34</accession>
<keyword evidence="3" id="KW-0687">Ribonucleoprotein</keyword>
<dbReference type="PANTHER" id="PTHR14503">
    <property type="entry name" value="MITOCHONDRIAL RIBOSOMAL PROTEIN 34 FAMILY MEMBER"/>
    <property type="match status" value="1"/>
</dbReference>
<dbReference type="FunFam" id="1.10.287.3980:FF:000001">
    <property type="entry name" value="Mitochondrial ribosomal protein L34"/>
    <property type="match status" value="1"/>
</dbReference>
<evidence type="ECO:0000313" key="6">
    <source>
        <dbReference type="Proteomes" id="UP000308199"/>
    </source>
</evidence>
<gene>
    <name evidence="5" type="ORF">EW145_g2852</name>
</gene>
<dbReference type="InterPro" id="IPR000271">
    <property type="entry name" value="Ribosomal_bL34"/>
</dbReference>
<keyword evidence="2" id="KW-0689">Ribosomal protein</keyword>
<dbReference type="GO" id="GO:0005762">
    <property type="term" value="C:mitochondrial large ribosomal subunit"/>
    <property type="evidence" value="ECO:0007669"/>
    <property type="project" value="TreeGrafter"/>
</dbReference>
<dbReference type="Gene3D" id="1.10.287.3980">
    <property type="match status" value="1"/>
</dbReference>
<dbReference type="GO" id="GO:0003735">
    <property type="term" value="F:structural constituent of ribosome"/>
    <property type="evidence" value="ECO:0007669"/>
    <property type="project" value="InterPro"/>
</dbReference>
<dbReference type="HAMAP" id="MF_00391">
    <property type="entry name" value="Ribosomal_bL34"/>
    <property type="match status" value="1"/>
</dbReference>
<reference evidence="5 6" key="1">
    <citation type="submission" date="2019-02" db="EMBL/GenBank/DDBJ databases">
        <title>Genome sequencing of the rare red list fungi Phellinidium pouzarii.</title>
        <authorList>
            <person name="Buettner E."/>
            <person name="Kellner H."/>
        </authorList>
    </citation>
    <scope>NUCLEOTIDE SEQUENCE [LARGE SCALE GENOMIC DNA]</scope>
    <source>
        <strain evidence="5 6">DSM 108285</strain>
    </source>
</reference>
<evidence type="ECO:0000256" key="3">
    <source>
        <dbReference type="ARBA" id="ARBA00023274"/>
    </source>
</evidence>
<keyword evidence="6" id="KW-1185">Reference proteome</keyword>
<dbReference type="PANTHER" id="PTHR14503:SF4">
    <property type="entry name" value="LARGE RIBOSOMAL SUBUNIT PROTEIN BL34M"/>
    <property type="match status" value="1"/>
</dbReference>
<dbReference type="NCBIfam" id="TIGR01030">
    <property type="entry name" value="rpmH_bact"/>
    <property type="match status" value="1"/>
</dbReference>
<evidence type="ECO:0000256" key="2">
    <source>
        <dbReference type="ARBA" id="ARBA00022980"/>
    </source>
</evidence>
<evidence type="ECO:0000313" key="5">
    <source>
        <dbReference type="EMBL" id="THH08233.1"/>
    </source>
</evidence>
<dbReference type="OrthoDB" id="431691at2759"/>
<dbReference type="GO" id="GO:0006412">
    <property type="term" value="P:translation"/>
    <property type="evidence" value="ECO:0007669"/>
    <property type="project" value="InterPro"/>
</dbReference>
<comment type="similarity">
    <text evidence="1">Belongs to the bacterial ribosomal protein bL34 family.</text>
</comment>
<dbReference type="AlphaFoldDB" id="A0A4V3XD34"/>
<dbReference type="EMBL" id="SGPK01000108">
    <property type="protein sequence ID" value="THH08233.1"/>
    <property type="molecule type" value="Genomic_DNA"/>
</dbReference>
<dbReference type="Pfam" id="PF00468">
    <property type="entry name" value="Ribosomal_L34"/>
    <property type="match status" value="1"/>
</dbReference>
<protein>
    <recommendedName>
        <fullName evidence="4">Large ribosomal subunit protein bL34m</fullName>
    </recommendedName>
</protein>
<evidence type="ECO:0000256" key="4">
    <source>
        <dbReference type="ARBA" id="ARBA00035274"/>
    </source>
</evidence>
<organism evidence="5 6">
    <name type="scientific">Phellinidium pouzarii</name>
    <dbReference type="NCBI Taxonomy" id="167371"/>
    <lineage>
        <taxon>Eukaryota</taxon>
        <taxon>Fungi</taxon>
        <taxon>Dikarya</taxon>
        <taxon>Basidiomycota</taxon>
        <taxon>Agaricomycotina</taxon>
        <taxon>Agaricomycetes</taxon>
        <taxon>Hymenochaetales</taxon>
        <taxon>Hymenochaetaceae</taxon>
        <taxon>Phellinidium</taxon>
    </lineage>
</organism>
<name>A0A4V3XD34_9AGAM</name>
<proteinExistence type="inferred from homology"/>
<sequence length="136" mass="15278">MPRLPRTLVSTFSSLCSPTPLRATPAKARVLIPSASTSTVTPYTSSLLTHRAHLRPSFIPHPLHARLPTLSILSQAQAQNAAPQLQQVRHAARGTEYQPSQRKRKRKFGFLARKRSVTGRKILVRRRAKGRKYLSH</sequence>
<evidence type="ECO:0000256" key="1">
    <source>
        <dbReference type="ARBA" id="ARBA00010111"/>
    </source>
</evidence>
<comment type="caution">
    <text evidence="5">The sequence shown here is derived from an EMBL/GenBank/DDBJ whole genome shotgun (WGS) entry which is preliminary data.</text>
</comment>
<dbReference type="Proteomes" id="UP000308199">
    <property type="component" value="Unassembled WGS sequence"/>
</dbReference>